<dbReference type="EMBL" id="QKKF02001233">
    <property type="protein sequence ID" value="RZF48681.1"/>
    <property type="molecule type" value="Genomic_DNA"/>
</dbReference>
<dbReference type="InParanoid" id="A0A482XVL9"/>
<comment type="caution">
    <text evidence="2">The sequence shown here is derived from an EMBL/GenBank/DDBJ whole genome shotgun (WGS) entry which is preliminary data.</text>
</comment>
<dbReference type="AlphaFoldDB" id="A0A482XVL9"/>
<dbReference type="Proteomes" id="UP000291343">
    <property type="component" value="Unassembled WGS sequence"/>
</dbReference>
<evidence type="ECO:0000313" key="3">
    <source>
        <dbReference type="Proteomes" id="UP000291343"/>
    </source>
</evidence>
<feature type="region of interest" description="Disordered" evidence="1">
    <location>
        <begin position="57"/>
        <end position="92"/>
    </location>
</feature>
<feature type="compositionally biased region" description="Acidic residues" evidence="1">
    <location>
        <begin position="77"/>
        <end position="92"/>
    </location>
</feature>
<sequence>MTSRGQVLCDLAKLQNNEENINRISTTSNMLSNSKKLGSDRRKRVFRQLTTYCQTSESDVGSSLSDDSDRDKNWEPGADDQQVDDDDDDDDDEICLDTIALMNDAPSSPDFIECSQDAKDLDEWINAIGDDNEIEPLNFDKVQEEDELIPVRVNTSKNDENSELPIEPAEKRKRKRKKADKSGWKKTIVKKLRLEGKSYVNRSGKVVPTKEPKPVDCSKCRFDCNHNFNEDHRRRLCQEYWNLADDKQQKIYLSSLIQNVPVKRVLASSQKNKSISRLYHLKCMNSGERKRVCLKFLCATFSISHRVTDCLMNKVSASGLYTGYDQRIDSKPANATSSENINHIKNHINLFPRVESHYCRKDSRKLYLSPDLNISKLYGLYKNDYCIENHIQPSSEYVYRKVFNSFDPPLSFYIPKKDQCTQCNIYQNCTDKTAIQEQWDAHKRRERESMEMKKEDKEKCIADGSTFRAITFDLQALLCVPYASDSQLYYKRKLNVHNFTIFDSHNSDGHCYVWDECNGKKGSCEIGTCLLDYLKNLPSSVTHVTSFSDTCGGQNRNKNIVAAILFAVNKFDSLSTIDLKYMESGHSYLEADSMHAAIERARKHKKIFTTREWALLISTARKKSYNVKTMLHSEIFDLSKLANEMLLNTNFNTEKEKVNWLKIKWLRVEKNDPYVVKYKYGLNEPFMSINIHQKRNKSRQRTWDCIELVPKYSNRLSVTKEKKSDLDCMIKQQIIPADYRPFYDEISCVSRPEAYSEYEDED</sequence>
<accession>A0A482XVL9</accession>
<organism evidence="2 3">
    <name type="scientific">Laodelphax striatellus</name>
    <name type="common">Small brown planthopper</name>
    <name type="synonym">Delphax striatella</name>
    <dbReference type="NCBI Taxonomy" id="195883"/>
    <lineage>
        <taxon>Eukaryota</taxon>
        <taxon>Metazoa</taxon>
        <taxon>Ecdysozoa</taxon>
        <taxon>Arthropoda</taxon>
        <taxon>Hexapoda</taxon>
        <taxon>Insecta</taxon>
        <taxon>Pterygota</taxon>
        <taxon>Neoptera</taxon>
        <taxon>Paraneoptera</taxon>
        <taxon>Hemiptera</taxon>
        <taxon>Auchenorrhyncha</taxon>
        <taxon>Fulgoroidea</taxon>
        <taxon>Delphacidae</taxon>
        <taxon>Criomorphinae</taxon>
        <taxon>Laodelphax</taxon>
    </lineage>
</organism>
<dbReference type="OrthoDB" id="6625469at2759"/>
<reference evidence="2 3" key="1">
    <citation type="journal article" date="2017" name="Gigascience">
        <title>Genome sequence of the small brown planthopper, Laodelphax striatellus.</title>
        <authorList>
            <person name="Zhu J."/>
            <person name="Jiang F."/>
            <person name="Wang X."/>
            <person name="Yang P."/>
            <person name="Bao Y."/>
            <person name="Zhao W."/>
            <person name="Wang W."/>
            <person name="Lu H."/>
            <person name="Wang Q."/>
            <person name="Cui N."/>
            <person name="Li J."/>
            <person name="Chen X."/>
            <person name="Luo L."/>
            <person name="Yu J."/>
            <person name="Kang L."/>
            <person name="Cui F."/>
        </authorList>
    </citation>
    <scope>NUCLEOTIDE SEQUENCE [LARGE SCALE GENOMIC DNA]</scope>
    <source>
        <strain evidence="2">Lst14</strain>
    </source>
</reference>
<dbReference type="STRING" id="195883.A0A482XVL9"/>
<protein>
    <submittedName>
        <fullName evidence="2">Uncharacterized protein</fullName>
    </submittedName>
</protein>
<dbReference type="PANTHER" id="PTHR10773">
    <property type="entry name" value="DNA-DIRECTED RNA POLYMERASES I, II, AND III SUBUNIT RPABC2"/>
    <property type="match status" value="1"/>
</dbReference>
<feature type="region of interest" description="Disordered" evidence="1">
    <location>
        <begin position="151"/>
        <end position="183"/>
    </location>
</feature>
<proteinExistence type="predicted"/>
<evidence type="ECO:0000256" key="1">
    <source>
        <dbReference type="SAM" id="MobiDB-lite"/>
    </source>
</evidence>
<name>A0A482XVL9_LAOST</name>
<keyword evidence="3" id="KW-1185">Reference proteome</keyword>
<evidence type="ECO:0000313" key="2">
    <source>
        <dbReference type="EMBL" id="RZF48681.1"/>
    </source>
</evidence>
<dbReference type="PANTHER" id="PTHR10773:SF19">
    <property type="match status" value="1"/>
</dbReference>
<gene>
    <name evidence="2" type="ORF">LSTR_LSTR015116</name>
</gene>